<sequence length="101" mass="11419">MTAAPDYARQALRDLEQIGDTIAIDNPRRAISFVRDIREHCRRLAARPRMHRPRLEFGDGIRVAPHGATLIFYAERAEGLVVIERVLHGSRDLGPLLDPPD</sequence>
<evidence type="ECO:0000256" key="1">
    <source>
        <dbReference type="ARBA" id="ARBA00006226"/>
    </source>
</evidence>
<dbReference type="InterPro" id="IPR007712">
    <property type="entry name" value="RelE/ParE_toxin"/>
</dbReference>
<evidence type="ECO:0000313" key="3">
    <source>
        <dbReference type="EMBL" id="MDO9707022.1"/>
    </source>
</evidence>
<protein>
    <submittedName>
        <fullName evidence="3">Type II toxin-antitoxin system RelE/ParE family toxin</fullName>
    </submittedName>
</protein>
<dbReference type="EMBL" id="JAUTWS010000001">
    <property type="protein sequence ID" value="MDO9707022.1"/>
    <property type="molecule type" value="Genomic_DNA"/>
</dbReference>
<name>A0ABT9DT07_9PROT</name>
<dbReference type="RefSeq" id="WP_305101888.1">
    <property type="nucleotide sequence ID" value="NZ_JAUTWS010000001.1"/>
</dbReference>
<comment type="caution">
    <text evidence="3">The sequence shown here is derived from an EMBL/GenBank/DDBJ whole genome shotgun (WGS) entry which is preliminary data.</text>
</comment>
<dbReference type="Gene3D" id="3.30.2310.20">
    <property type="entry name" value="RelE-like"/>
    <property type="match status" value="1"/>
</dbReference>
<organism evidence="3 4">
    <name type="scientific">Paracraurococcus lichenis</name>
    <dbReference type="NCBI Taxonomy" id="3064888"/>
    <lineage>
        <taxon>Bacteria</taxon>
        <taxon>Pseudomonadati</taxon>
        <taxon>Pseudomonadota</taxon>
        <taxon>Alphaproteobacteria</taxon>
        <taxon>Acetobacterales</taxon>
        <taxon>Roseomonadaceae</taxon>
        <taxon>Paracraurococcus</taxon>
    </lineage>
</organism>
<dbReference type="Proteomes" id="UP001243009">
    <property type="component" value="Unassembled WGS sequence"/>
</dbReference>
<dbReference type="InterPro" id="IPR051803">
    <property type="entry name" value="TA_system_RelE-like_toxin"/>
</dbReference>
<gene>
    <name evidence="3" type="ORF">Q7A36_01620</name>
</gene>
<comment type="similarity">
    <text evidence="1">Belongs to the RelE toxin family.</text>
</comment>
<keyword evidence="4" id="KW-1185">Reference proteome</keyword>
<proteinExistence type="inferred from homology"/>
<evidence type="ECO:0000256" key="2">
    <source>
        <dbReference type="ARBA" id="ARBA00022649"/>
    </source>
</evidence>
<keyword evidence="2" id="KW-1277">Toxin-antitoxin system</keyword>
<dbReference type="PANTHER" id="PTHR33755">
    <property type="entry name" value="TOXIN PARE1-RELATED"/>
    <property type="match status" value="1"/>
</dbReference>
<reference evidence="3 4" key="1">
    <citation type="submission" date="2023-08" db="EMBL/GenBank/DDBJ databases">
        <title>The draft genome sequence of Paracraurococcus sp. LOR1-02.</title>
        <authorList>
            <person name="Kingkaew E."/>
            <person name="Tanasupawat S."/>
        </authorList>
    </citation>
    <scope>NUCLEOTIDE SEQUENCE [LARGE SCALE GENOMIC DNA]</scope>
    <source>
        <strain evidence="3 4">LOR1-02</strain>
    </source>
</reference>
<accession>A0ABT9DT07</accession>
<dbReference type="InterPro" id="IPR035093">
    <property type="entry name" value="RelE/ParE_toxin_dom_sf"/>
</dbReference>
<evidence type="ECO:0000313" key="4">
    <source>
        <dbReference type="Proteomes" id="UP001243009"/>
    </source>
</evidence>
<dbReference type="Pfam" id="PF05016">
    <property type="entry name" value="ParE_toxin"/>
    <property type="match status" value="1"/>
</dbReference>
<dbReference type="PANTHER" id="PTHR33755:SF6">
    <property type="entry name" value="PLASMID STABILIZATION SYSTEM PROTEIN"/>
    <property type="match status" value="1"/>
</dbReference>